<evidence type="ECO:0000256" key="5">
    <source>
        <dbReference type="ARBA" id="ARBA00022777"/>
    </source>
</evidence>
<accession>A0A2M9ZFN8</accession>
<dbReference type="PRINTS" id="PR00344">
    <property type="entry name" value="BCTRLSENSOR"/>
</dbReference>
<comment type="catalytic activity">
    <reaction evidence="1">
        <text>ATP + protein L-histidine = ADP + protein N-phospho-L-histidine.</text>
        <dbReference type="EC" id="2.7.13.3"/>
    </reaction>
</comment>
<dbReference type="SUPFAM" id="SSF55874">
    <property type="entry name" value="ATPase domain of HSP90 chaperone/DNA topoisomerase II/histidine kinase"/>
    <property type="match status" value="1"/>
</dbReference>
<keyword evidence="4" id="KW-0808">Transferase</keyword>
<dbReference type="GO" id="GO:0007234">
    <property type="term" value="P:osmosensory signaling via phosphorelay pathway"/>
    <property type="evidence" value="ECO:0007669"/>
    <property type="project" value="TreeGrafter"/>
</dbReference>
<dbReference type="InterPro" id="IPR003594">
    <property type="entry name" value="HATPase_dom"/>
</dbReference>
<dbReference type="Pfam" id="PF00512">
    <property type="entry name" value="HisKA"/>
    <property type="match status" value="1"/>
</dbReference>
<dbReference type="InterPro" id="IPR050351">
    <property type="entry name" value="BphY/WalK/GraS-like"/>
</dbReference>
<evidence type="ECO:0000256" key="4">
    <source>
        <dbReference type="ARBA" id="ARBA00022679"/>
    </source>
</evidence>
<dbReference type="Gene3D" id="3.30.565.10">
    <property type="entry name" value="Histidine kinase-like ATPase, C-terminal domain"/>
    <property type="match status" value="1"/>
</dbReference>
<dbReference type="GO" id="GO:0016020">
    <property type="term" value="C:membrane"/>
    <property type="evidence" value="ECO:0007669"/>
    <property type="project" value="UniProtKB-SubCell"/>
</dbReference>
<dbReference type="InterPro" id="IPR003661">
    <property type="entry name" value="HisK_dim/P_dom"/>
</dbReference>
<dbReference type="PROSITE" id="PS50109">
    <property type="entry name" value="HIS_KIN"/>
    <property type="match status" value="1"/>
</dbReference>
<dbReference type="PANTHER" id="PTHR42878">
    <property type="entry name" value="TWO-COMPONENT HISTIDINE KINASE"/>
    <property type="match status" value="1"/>
</dbReference>
<evidence type="ECO:0000256" key="2">
    <source>
        <dbReference type="ARBA" id="ARBA00012438"/>
    </source>
</evidence>
<dbReference type="SMART" id="SM00387">
    <property type="entry name" value="HATPase_c"/>
    <property type="match status" value="1"/>
</dbReference>
<dbReference type="EC" id="2.7.13.3" evidence="2"/>
<dbReference type="Proteomes" id="UP000231912">
    <property type="component" value="Unassembled WGS sequence"/>
</dbReference>
<evidence type="ECO:0000256" key="3">
    <source>
        <dbReference type="ARBA" id="ARBA00022553"/>
    </source>
</evidence>
<evidence type="ECO:0000259" key="8">
    <source>
        <dbReference type="PROSITE" id="PS50109"/>
    </source>
</evidence>
<dbReference type="EMBL" id="NPDT01000001">
    <property type="protein sequence ID" value="PJZ67232.1"/>
    <property type="molecule type" value="Genomic_DNA"/>
</dbReference>
<keyword evidence="5 9" id="KW-0418">Kinase</keyword>
<protein>
    <recommendedName>
        <fullName evidence="2">histidine kinase</fullName>
        <ecNumber evidence="2">2.7.13.3</ecNumber>
    </recommendedName>
</protein>
<dbReference type="InterPro" id="IPR036097">
    <property type="entry name" value="HisK_dim/P_sf"/>
</dbReference>
<comment type="caution">
    <text evidence="9">The sequence shown here is derived from an EMBL/GenBank/DDBJ whole genome shotgun (WGS) entry which is preliminary data.</text>
</comment>
<dbReference type="GO" id="GO:0030295">
    <property type="term" value="F:protein kinase activator activity"/>
    <property type="evidence" value="ECO:0007669"/>
    <property type="project" value="TreeGrafter"/>
</dbReference>
<evidence type="ECO:0000256" key="1">
    <source>
        <dbReference type="ARBA" id="ARBA00000085"/>
    </source>
</evidence>
<evidence type="ECO:0000256" key="7">
    <source>
        <dbReference type="SAM" id="Phobius"/>
    </source>
</evidence>
<dbReference type="InterPro" id="IPR036890">
    <property type="entry name" value="HATPase_C_sf"/>
</dbReference>
<dbReference type="InterPro" id="IPR035965">
    <property type="entry name" value="PAS-like_dom_sf"/>
</dbReference>
<organism evidence="9 10">
    <name type="scientific">Leptospira wolffii</name>
    <dbReference type="NCBI Taxonomy" id="409998"/>
    <lineage>
        <taxon>Bacteria</taxon>
        <taxon>Pseudomonadati</taxon>
        <taxon>Spirochaetota</taxon>
        <taxon>Spirochaetia</taxon>
        <taxon>Leptospirales</taxon>
        <taxon>Leptospiraceae</taxon>
        <taxon>Leptospira</taxon>
    </lineage>
</organism>
<dbReference type="SMART" id="SM00388">
    <property type="entry name" value="HisKA"/>
    <property type="match status" value="1"/>
</dbReference>
<reference evidence="9 10" key="1">
    <citation type="submission" date="2017-07" db="EMBL/GenBank/DDBJ databases">
        <title>Leptospira spp. isolated from tropical soils.</title>
        <authorList>
            <person name="Thibeaux R."/>
            <person name="Iraola G."/>
            <person name="Ferres I."/>
            <person name="Bierque E."/>
            <person name="Girault D."/>
            <person name="Soupe-Gilbert M.-E."/>
            <person name="Picardeau M."/>
            <person name="Goarant C."/>
        </authorList>
    </citation>
    <scope>NUCLEOTIDE SEQUENCE [LARGE SCALE GENOMIC DNA]</scope>
    <source>
        <strain evidence="9 10">FH2-C-A2</strain>
    </source>
</reference>
<dbReference type="InterPro" id="IPR005467">
    <property type="entry name" value="His_kinase_dom"/>
</dbReference>
<dbReference type="FunFam" id="3.30.565.10:FF:000006">
    <property type="entry name" value="Sensor histidine kinase WalK"/>
    <property type="match status" value="1"/>
</dbReference>
<keyword evidence="3" id="KW-0597">Phosphoprotein</keyword>
<dbReference type="CDD" id="cd00082">
    <property type="entry name" value="HisKA"/>
    <property type="match status" value="1"/>
</dbReference>
<dbReference type="Pfam" id="PF13188">
    <property type="entry name" value="PAS_8"/>
    <property type="match status" value="1"/>
</dbReference>
<sequence length="686" mass="78666">MFSFDTKLRFGFLAAGLLTLSIGLFSWISGRQVTESKNWESHTFAVISRLEKLTSVIKESEIHFLNFLATGRPEYVEYYESSIRDMEWNLGDLRNLIRDNQSQVLVTKELNENLKQRNGYIREIIRNRFETEKQKTILASIEENGRSIIEALIKRENELLWERTREADRKSKFAEWVVFLSVLFNVFLLILWYKFLRKESGLRLRSENDLYQKNELLSLILENMADGVVVFDKNESLILSNDKSRKLLDQSPEFLDRLRKLDSDRSKLNLKNGSSEDRIILANSRKFSDLDGSFFGKVLLLSDISLEENLALEKERYLTEILMIKTALDCASSSIMIADNELNIVYTNKSVVNLFHAVQDNIREKYPDFSPARLMGVCIDTFHATPEKQRKILSTFTSEYKSSISIGGREFDLSAAPVIDEGGERLGSVVEWLDVTDRNRKRSEIGKLNEELTESVAKLEYANRELEAFSYSVSHDLRAPIRGIDGFARIMIEDYSSSLDAEGNRLLNIIASNSKFMGQLIDDLLAFYRVSKVEPRRESINMREMVLDAIEIVTQDYPDEEVLTQVGELSNVKGDPSMLKQVWLNLISNSFKYSAKAKEPKVEIGVINGEREETFFVKDNGAGFNEQYSHKLFKVFQRLHSNEEFQGTGIGLAIVDRIVGRHGGKVWGKGKIGEGATFYFTLPKKD</sequence>
<keyword evidence="6 7" id="KW-0472">Membrane</keyword>
<evidence type="ECO:0000313" key="10">
    <source>
        <dbReference type="Proteomes" id="UP000231912"/>
    </source>
</evidence>
<dbReference type="AlphaFoldDB" id="A0A2M9ZFN8"/>
<gene>
    <name evidence="9" type="ORF">CH371_04020</name>
</gene>
<dbReference type="Pfam" id="PF02518">
    <property type="entry name" value="HATPase_c"/>
    <property type="match status" value="1"/>
</dbReference>
<feature type="domain" description="Histidine kinase" evidence="8">
    <location>
        <begin position="472"/>
        <end position="686"/>
    </location>
</feature>
<dbReference type="InterPro" id="IPR000014">
    <property type="entry name" value="PAS"/>
</dbReference>
<keyword evidence="7" id="KW-0812">Transmembrane</keyword>
<dbReference type="Pfam" id="PF05227">
    <property type="entry name" value="CHASE3"/>
    <property type="match status" value="1"/>
</dbReference>
<dbReference type="SUPFAM" id="SSF47384">
    <property type="entry name" value="Homodimeric domain of signal transducing histidine kinase"/>
    <property type="match status" value="1"/>
</dbReference>
<dbReference type="GO" id="GO:0000155">
    <property type="term" value="F:phosphorelay sensor kinase activity"/>
    <property type="evidence" value="ECO:0007669"/>
    <property type="project" value="InterPro"/>
</dbReference>
<dbReference type="PANTHER" id="PTHR42878:SF15">
    <property type="entry name" value="BACTERIOPHYTOCHROME"/>
    <property type="match status" value="1"/>
</dbReference>
<evidence type="ECO:0000256" key="6">
    <source>
        <dbReference type="ARBA" id="ARBA00023136"/>
    </source>
</evidence>
<name>A0A2M9ZFN8_9LEPT</name>
<dbReference type="InterPro" id="IPR004358">
    <property type="entry name" value="Sig_transdc_His_kin-like_C"/>
</dbReference>
<dbReference type="Gene3D" id="1.10.287.130">
    <property type="match status" value="1"/>
</dbReference>
<keyword evidence="7" id="KW-1133">Transmembrane helix</keyword>
<dbReference type="SUPFAM" id="SSF55785">
    <property type="entry name" value="PYP-like sensor domain (PAS domain)"/>
    <property type="match status" value="1"/>
</dbReference>
<feature type="transmembrane region" description="Helical" evidence="7">
    <location>
        <begin position="12"/>
        <end position="30"/>
    </location>
</feature>
<dbReference type="Gene3D" id="3.30.450.20">
    <property type="entry name" value="PAS domain"/>
    <property type="match status" value="1"/>
</dbReference>
<proteinExistence type="predicted"/>
<dbReference type="GO" id="GO:0000156">
    <property type="term" value="F:phosphorelay response regulator activity"/>
    <property type="evidence" value="ECO:0007669"/>
    <property type="project" value="TreeGrafter"/>
</dbReference>
<dbReference type="InterPro" id="IPR007891">
    <property type="entry name" value="CHASE3"/>
</dbReference>
<feature type="transmembrane region" description="Helical" evidence="7">
    <location>
        <begin position="173"/>
        <end position="193"/>
    </location>
</feature>
<evidence type="ECO:0000313" key="9">
    <source>
        <dbReference type="EMBL" id="PJZ67232.1"/>
    </source>
</evidence>
<dbReference type="RefSeq" id="WP_100757748.1">
    <property type="nucleotide sequence ID" value="NZ_NPDT01000001.1"/>
</dbReference>